<evidence type="ECO:0000313" key="3">
    <source>
        <dbReference type="Proteomes" id="UP001642464"/>
    </source>
</evidence>
<feature type="compositionally biased region" description="Polar residues" evidence="1">
    <location>
        <begin position="191"/>
        <end position="205"/>
    </location>
</feature>
<evidence type="ECO:0000256" key="1">
    <source>
        <dbReference type="SAM" id="MobiDB-lite"/>
    </source>
</evidence>
<evidence type="ECO:0000313" key="2">
    <source>
        <dbReference type="EMBL" id="CAK9103927.1"/>
    </source>
</evidence>
<organism evidence="2 3">
    <name type="scientific">Durusdinium trenchii</name>
    <dbReference type="NCBI Taxonomy" id="1381693"/>
    <lineage>
        <taxon>Eukaryota</taxon>
        <taxon>Sar</taxon>
        <taxon>Alveolata</taxon>
        <taxon>Dinophyceae</taxon>
        <taxon>Suessiales</taxon>
        <taxon>Symbiodiniaceae</taxon>
        <taxon>Durusdinium</taxon>
    </lineage>
</organism>
<sequence>MLADHSLISQMVSDLKNSFHSLKGHGVNDLPYVKDFPEFPDKLPEVLYKTVYSKDKPVPKEFEQLTSIARHIPLRSTSKLLNPKAVSMTNTSEHKVQVQQTQGNHMHSEMFGTMMMNHFGQMLNAFRQGLNLPGASGTASSSNELGIKLSPSKQKALEDTVPKARKPLPIDNAEGSQEPAQTNPPLPTVALNDQGNNNDNTKSQSAEAFEEATFKALKARKNKKEDTDDAQSIKDGKGQEKKKPMAKNASAKTGVKKRPAAHITPAEPPQEQGESSDYTIPPLTESDLRLARNVYVSRHYSKARAYARKVLGMADDEAKVYGRKFHSKSGSIWDAARKKLSV</sequence>
<reference evidence="2 3" key="1">
    <citation type="submission" date="2024-02" db="EMBL/GenBank/DDBJ databases">
        <authorList>
            <person name="Chen Y."/>
            <person name="Shah S."/>
            <person name="Dougan E. K."/>
            <person name="Thang M."/>
            <person name="Chan C."/>
        </authorList>
    </citation>
    <scope>NUCLEOTIDE SEQUENCE [LARGE SCALE GENOMIC DNA]</scope>
</reference>
<protein>
    <submittedName>
        <fullName evidence="2">Uncharacterized protein</fullName>
    </submittedName>
</protein>
<feature type="compositionally biased region" description="Basic and acidic residues" evidence="1">
    <location>
        <begin position="223"/>
        <end position="243"/>
    </location>
</feature>
<dbReference type="EMBL" id="CAXAMM010042273">
    <property type="protein sequence ID" value="CAK9103927.1"/>
    <property type="molecule type" value="Genomic_DNA"/>
</dbReference>
<feature type="region of interest" description="Disordered" evidence="1">
    <location>
        <begin position="135"/>
        <end position="205"/>
    </location>
</feature>
<gene>
    <name evidence="2" type="ORF">SCF082_LOCUS48528</name>
</gene>
<dbReference type="Proteomes" id="UP001642464">
    <property type="component" value="Unassembled WGS sequence"/>
</dbReference>
<proteinExistence type="predicted"/>
<accession>A0ABP0RXB5</accession>
<keyword evidence="3" id="KW-1185">Reference proteome</keyword>
<comment type="caution">
    <text evidence="2">The sequence shown here is derived from an EMBL/GenBank/DDBJ whole genome shotgun (WGS) entry which is preliminary data.</text>
</comment>
<feature type="region of interest" description="Disordered" evidence="1">
    <location>
        <begin position="218"/>
        <end position="282"/>
    </location>
</feature>
<name>A0ABP0RXB5_9DINO</name>